<gene>
    <name evidence="3" type="ORF">B0T16DRAFT_337359</name>
</gene>
<sequence length="343" mass="36756">MSDPLNPYAALYDAPSQGPGDARPTAMQVVKDNDVLGKWQGRVALVTGGTSGIGIPTAQALHATGADVYFTARDLKKAEPIIDQIRKESPGHGKIEAILMDMNSLESVKKAAAEFLNRSRNKLNVLVNNAGIMAPPKGTTQDGFESQFGVNHLAHFALTVLLLPALAKSSTPEFNSRVVNVTSSAHRFCPVVWDDFNFDKPGAYQPYGAYGQSKTANIWTANYIDRVYGALGVHATSVHPGAIWSGLYVHADEATKKQWASDATIMAAMQTPEQGAATSIWAAVGKVWEGRGGKYLATCRVAPPTDDLTSILSTGVASHAYDVESEDRLWKLSEELTGLKAAL</sequence>
<dbReference type="SUPFAM" id="SSF51735">
    <property type="entry name" value="NAD(P)-binding Rossmann-fold domains"/>
    <property type="match status" value="1"/>
</dbReference>
<evidence type="ECO:0000256" key="1">
    <source>
        <dbReference type="ARBA" id="ARBA00006484"/>
    </source>
</evidence>
<dbReference type="InterPro" id="IPR036291">
    <property type="entry name" value="NAD(P)-bd_dom_sf"/>
</dbReference>
<keyword evidence="2" id="KW-0560">Oxidoreductase</keyword>
<dbReference type="PANTHER" id="PTHR24320:SF272">
    <property type="entry name" value="NAD(P)-BINDING ROSSMANN-FOLD SUPERFAMILY PROTEIN"/>
    <property type="match status" value="1"/>
</dbReference>
<evidence type="ECO:0000313" key="3">
    <source>
        <dbReference type="EMBL" id="KAK0639759.1"/>
    </source>
</evidence>
<accession>A0AA39XTC7</accession>
<comment type="similarity">
    <text evidence="1">Belongs to the short-chain dehydrogenases/reductases (SDR) family.</text>
</comment>
<dbReference type="InterPro" id="IPR002347">
    <property type="entry name" value="SDR_fam"/>
</dbReference>
<dbReference type="PRINTS" id="PR00081">
    <property type="entry name" value="GDHRDH"/>
</dbReference>
<dbReference type="Pfam" id="PF00106">
    <property type="entry name" value="adh_short"/>
    <property type="match status" value="1"/>
</dbReference>
<dbReference type="PANTHER" id="PTHR24320">
    <property type="entry name" value="RETINOL DEHYDROGENASE"/>
    <property type="match status" value="1"/>
</dbReference>
<organism evidence="3 4">
    <name type="scientific">Cercophora newfieldiana</name>
    <dbReference type="NCBI Taxonomy" id="92897"/>
    <lineage>
        <taxon>Eukaryota</taxon>
        <taxon>Fungi</taxon>
        <taxon>Dikarya</taxon>
        <taxon>Ascomycota</taxon>
        <taxon>Pezizomycotina</taxon>
        <taxon>Sordariomycetes</taxon>
        <taxon>Sordariomycetidae</taxon>
        <taxon>Sordariales</taxon>
        <taxon>Lasiosphaeriaceae</taxon>
        <taxon>Cercophora</taxon>
    </lineage>
</organism>
<keyword evidence="4" id="KW-1185">Reference proteome</keyword>
<reference evidence="3" key="1">
    <citation type="submission" date="2023-06" db="EMBL/GenBank/DDBJ databases">
        <title>Genome-scale phylogeny and comparative genomics of the fungal order Sordariales.</title>
        <authorList>
            <consortium name="Lawrence Berkeley National Laboratory"/>
            <person name="Hensen N."/>
            <person name="Bonometti L."/>
            <person name="Westerberg I."/>
            <person name="Brannstrom I.O."/>
            <person name="Guillou S."/>
            <person name="Cros-Aarteil S."/>
            <person name="Calhoun S."/>
            <person name="Haridas S."/>
            <person name="Kuo A."/>
            <person name="Mondo S."/>
            <person name="Pangilinan J."/>
            <person name="Riley R."/>
            <person name="Labutti K."/>
            <person name="Andreopoulos B."/>
            <person name="Lipzen A."/>
            <person name="Chen C."/>
            <person name="Yanf M."/>
            <person name="Daum C."/>
            <person name="Ng V."/>
            <person name="Clum A."/>
            <person name="Steindorff A."/>
            <person name="Ohm R."/>
            <person name="Martin F."/>
            <person name="Silar P."/>
            <person name="Natvig D."/>
            <person name="Lalanne C."/>
            <person name="Gautier V."/>
            <person name="Ament-Velasquez S.L."/>
            <person name="Kruys A."/>
            <person name="Hutchinson M.I."/>
            <person name="Powell A.J."/>
            <person name="Barry K."/>
            <person name="Miller A.N."/>
            <person name="Grigoriev I.V."/>
            <person name="Debuchy R."/>
            <person name="Gladieux P."/>
            <person name="Thoren M.H."/>
            <person name="Johannesson H."/>
        </authorList>
    </citation>
    <scope>NUCLEOTIDE SEQUENCE</scope>
    <source>
        <strain evidence="3">SMH2532-1</strain>
    </source>
</reference>
<comment type="caution">
    <text evidence="3">The sequence shown here is derived from an EMBL/GenBank/DDBJ whole genome shotgun (WGS) entry which is preliminary data.</text>
</comment>
<name>A0AA39XTC7_9PEZI</name>
<evidence type="ECO:0000256" key="2">
    <source>
        <dbReference type="ARBA" id="ARBA00023002"/>
    </source>
</evidence>
<dbReference type="EMBL" id="JAULSV010000007">
    <property type="protein sequence ID" value="KAK0639759.1"/>
    <property type="molecule type" value="Genomic_DNA"/>
</dbReference>
<dbReference type="CDD" id="cd05327">
    <property type="entry name" value="retinol-DH_like_SDR_c_like"/>
    <property type="match status" value="1"/>
</dbReference>
<proteinExistence type="inferred from homology"/>
<protein>
    <submittedName>
        <fullName evidence="3">Short-chain dehydrogenase</fullName>
    </submittedName>
</protein>
<evidence type="ECO:0000313" key="4">
    <source>
        <dbReference type="Proteomes" id="UP001174936"/>
    </source>
</evidence>
<dbReference type="Gene3D" id="3.40.50.720">
    <property type="entry name" value="NAD(P)-binding Rossmann-like Domain"/>
    <property type="match status" value="1"/>
</dbReference>
<dbReference type="AlphaFoldDB" id="A0AA39XTC7"/>
<dbReference type="Proteomes" id="UP001174936">
    <property type="component" value="Unassembled WGS sequence"/>
</dbReference>
<dbReference type="GO" id="GO:0016491">
    <property type="term" value="F:oxidoreductase activity"/>
    <property type="evidence" value="ECO:0007669"/>
    <property type="project" value="UniProtKB-KW"/>
</dbReference>